<dbReference type="Proteomes" id="UP000185812">
    <property type="component" value="Unassembled WGS sequence"/>
</dbReference>
<reference evidence="2" key="1">
    <citation type="submission" date="2016-11" db="EMBL/GenBank/DDBJ databases">
        <authorList>
            <person name="Varghese N."/>
            <person name="Submissions S."/>
        </authorList>
    </citation>
    <scope>NUCLEOTIDE SEQUENCE [LARGE SCALE GENOMIC DNA]</scope>
    <source>
        <strain evidence="2">DSM 22212</strain>
    </source>
</reference>
<organism evidence="1 2">
    <name type="scientific">Rhodothermus profundi</name>
    <dbReference type="NCBI Taxonomy" id="633813"/>
    <lineage>
        <taxon>Bacteria</taxon>
        <taxon>Pseudomonadati</taxon>
        <taxon>Rhodothermota</taxon>
        <taxon>Rhodothermia</taxon>
        <taxon>Rhodothermales</taxon>
        <taxon>Rhodothermaceae</taxon>
        <taxon>Rhodothermus</taxon>
    </lineage>
</organism>
<dbReference type="AlphaFoldDB" id="A0A1M6X6G1"/>
<gene>
    <name evidence="1" type="ORF">SAMN04488087_2521</name>
</gene>
<name>A0A1M6X6G1_9BACT</name>
<dbReference type="EMBL" id="FRAU01000010">
    <property type="protein sequence ID" value="SHL01521.1"/>
    <property type="molecule type" value="Genomic_DNA"/>
</dbReference>
<protein>
    <submittedName>
        <fullName evidence="1">Uncharacterized protein</fullName>
    </submittedName>
</protein>
<evidence type="ECO:0000313" key="1">
    <source>
        <dbReference type="EMBL" id="SHL01521.1"/>
    </source>
</evidence>
<keyword evidence="2" id="KW-1185">Reference proteome</keyword>
<evidence type="ECO:0000313" key="2">
    <source>
        <dbReference type="Proteomes" id="UP000185812"/>
    </source>
</evidence>
<accession>A0A1M6X6G1</accession>
<sequence length="251" mass="28753">MGSRFSRLRQRMSRCAIWHWGGGRCRRGCRTLRRGSERFGNLGACPMRLLRNGRTPAGRGRLINRGRMRRVWVGRKGQRSVFWLGCYVRGYLGRVSRVGEDGGCWPRSRGSSRVGFRDGQARGCCWLALLDIGGRRRGSAGIGFQDYLRTSEGHWWRPCCRRGRQRIRRILIGGRCLSGRENRGGTCLFRHRSGGCWRRGRTRLLVGGKRDRLTFFDFRGKEQAECCFQQACKAAMQATGSGFGRMLLRRV</sequence>
<proteinExistence type="predicted"/>